<dbReference type="AlphaFoldDB" id="A0A218WM16"/>
<comment type="caution">
    <text evidence="1">The sequence shown here is derived from an EMBL/GenBank/DDBJ whole genome shotgun (WGS) entry which is preliminary data.</text>
</comment>
<organism evidence="1 2">
    <name type="scientific">Punica granatum</name>
    <name type="common">Pomegranate</name>
    <dbReference type="NCBI Taxonomy" id="22663"/>
    <lineage>
        <taxon>Eukaryota</taxon>
        <taxon>Viridiplantae</taxon>
        <taxon>Streptophyta</taxon>
        <taxon>Embryophyta</taxon>
        <taxon>Tracheophyta</taxon>
        <taxon>Spermatophyta</taxon>
        <taxon>Magnoliopsida</taxon>
        <taxon>eudicotyledons</taxon>
        <taxon>Gunneridae</taxon>
        <taxon>Pentapetalae</taxon>
        <taxon>rosids</taxon>
        <taxon>malvids</taxon>
        <taxon>Myrtales</taxon>
        <taxon>Lythraceae</taxon>
        <taxon>Punica</taxon>
    </lineage>
</organism>
<evidence type="ECO:0000313" key="2">
    <source>
        <dbReference type="Proteomes" id="UP000197138"/>
    </source>
</evidence>
<sequence>MLQANVKDFSHAALEAGVVAVFVNNLTVGTPSRLTTDDKYEELGATVFARAAKTMDANTLGKIKYEAAIPRVAHEAATSRPKPKYVWQKNH</sequence>
<name>A0A218WM16_PUNGR</name>
<dbReference type="Proteomes" id="UP000197138">
    <property type="component" value="Unassembled WGS sequence"/>
</dbReference>
<evidence type="ECO:0000313" key="1">
    <source>
        <dbReference type="EMBL" id="OWM73884.1"/>
    </source>
</evidence>
<accession>A0A218WM16</accession>
<gene>
    <name evidence="1" type="ORF">CDL15_Pgr018944</name>
</gene>
<proteinExistence type="predicted"/>
<reference evidence="2" key="1">
    <citation type="journal article" date="2017" name="Plant J.">
        <title>The pomegranate (Punica granatum L.) genome and the genomics of punicalagin biosynthesis.</title>
        <authorList>
            <person name="Qin G."/>
            <person name="Xu C."/>
            <person name="Ming R."/>
            <person name="Tang H."/>
            <person name="Guyot R."/>
            <person name="Kramer E.M."/>
            <person name="Hu Y."/>
            <person name="Yi X."/>
            <person name="Qi Y."/>
            <person name="Xu X."/>
            <person name="Gao Z."/>
            <person name="Pan H."/>
            <person name="Jian J."/>
            <person name="Tian Y."/>
            <person name="Yue Z."/>
            <person name="Xu Y."/>
        </authorList>
    </citation>
    <scope>NUCLEOTIDE SEQUENCE [LARGE SCALE GENOMIC DNA]</scope>
    <source>
        <strain evidence="2">cv. Dabenzi</strain>
    </source>
</reference>
<protein>
    <submittedName>
        <fullName evidence="1">Uncharacterized protein</fullName>
    </submittedName>
</protein>
<dbReference type="EMBL" id="MTKT01003945">
    <property type="protein sequence ID" value="OWM73884.1"/>
    <property type="molecule type" value="Genomic_DNA"/>
</dbReference>